<reference evidence="6" key="1">
    <citation type="journal article" date="2013" name="Stand. Genomic Sci.">
        <title>Genome sequence of the thermophilic fresh-water bacterium Spirochaeta caldaria type strain (H1(T)), reclassification of Spirochaeta caldaria, Spirochaeta stenostrepta, and Spirochaeta zuelzerae in the genus Treponema as Treponema caldaria comb. nov., Treponema stenostrepta comb. nov., and Treponema zuelzerae comb. nov., and emendation of the genus Treponema.</title>
        <authorList>
            <person name="Abt B."/>
            <person name="Goker M."/>
            <person name="Scheuner C."/>
            <person name="Han C."/>
            <person name="Lu M."/>
            <person name="Misra M."/>
            <person name="Lapidus A."/>
            <person name="Nolan M."/>
            <person name="Lucas S."/>
            <person name="Hammon N."/>
            <person name="Deshpande S."/>
            <person name="Cheng J.F."/>
            <person name="Tapia R."/>
            <person name="Goodwin L.A."/>
            <person name="Pitluck S."/>
            <person name="Liolios K."/>
            <person name="Pagani I."/>
            <person name="Ivanova N."/>
            <person name="Mavromatis K."/>
            <person name="Mikhailova N."/>
            <person name="Huntemann M."/>
            <person name="Pati A."/>
            <person name="Chen A."/>
            <person name="Palaniappan K."/>
            <person name="Land M."/>
            <person name="Hauser L."/>
            <person name="Jeffries C.D."/>
            <person name="Rohde M."/>
            <person name="Spring S."/>
            <person name="Gronow S."/>
            <person name="Detter J.C."/>
            <person name="Bristow J."/>
            <person name="Eisen J.A."/>
            <person name="Markowitz V."/>
            <person name="Hugenholtz P."/>
            <person name="Kyrpides N.C."/>
            <person name="Woyke T."/>
            <person name="Klenk H.P."/>
        </authorList>
    </citation>
    <scope>NUCLEOTIDE SEQUENCE</scope>
    <source>
        <strain evidence="6">ATCC 51460 / DSM 7334 / H1</strain>
    </source>
</reference>
<dbReference type="InterPro" id="IPR055170">
    <property type="entry name" value="GFO_IDH_MocA-like_dom"/>
</dbReference>
<organism evidence="5 6">
    <name type="scientific">Gracilinema caldarium (strain ATCC 51460 / DSM 7334 / H1)</name>
    <name type="common">Treponema caldarium</name>
    <dbReference type="NCBI Taxonomy" id="744872"/>
    <lineage>
        <taxon>Bacteria</taxon>
        <taxon>Pseudomonadati</taxon>
        <taxon>Spirochaetota</taxon>
        <taxon>Spirochaetia</taxon>
        <taxon>Spirochaetales</taxon>
        <taxon>Breznakiellaceae</taxon>
        <taxon>Gracilinema</taxon>
    </lineage>
</organism>
<dbReference type="Proteomes" id="UP000000503">
    <property type="component" value="Chromosome"/>
</dbReference>
<keyword evidence="6" id="KW-1185">Reference proteome</keyword>
<evidence type="ECO:0000313" key="6">
    <source>
        <dbReference type="Proteomes" id="UP000000503"/>
    </source>
</evidence>
<dbReference type="RefSeq" id="WP_013967906.1">
    <property type="nucleotide sequence ID" value="NC_015732.1"/>
</dbReference>
<accession>F8EYL7</accession>
<comment type="similarity">
    <text evidence="1">Belongs to the Gfo/Idh/MocA family.</text>
</comment>
<feature type="domain" description="GFO/IDH/MocA-like oxidoreductase" evidence="4">
    <location>
        <begin position="132"/>
        <end position="248"/>
    </location>
</feature>
<evidence type="ECO:0000256" key="1">
    <source>
        <dbReference type="ARBA" id="ARBA00010928"/>
    </source>
</evidence>
<dbReference type="InterPro" id="IPR036291">
    <property type="entry name" value="NAD(P)-bd_dom_sf"/>
</dbReference>
<sequence length="332" mass="37394">MDKLKMGVLGCSGHYAKRIAVPILESLLVEPYAIASRDLQKSQDYAKKWGFAKAYGSYEDLLKDSEIDFIYNPLPNHLHLEWIKKAADAGKPILCEKPITLNAKEAREAARYCADRQVPLMEAFMYRFHPQWQRTRDLIRAGEIGTVMNTHCIFTYNNQDPRNIRNIAEYGGGALLDIGCYAVSSARFVMEQEPQRVLCMVQKDPEFKTDILVSGILDFGEGRRSTFTVGTQLFSMQRFDAFGTGGSLSIEVPFNMYGDVSGHIHVATDVGRRMIETEIVDQYLMEFDSFARALLENREVPTPVSDAVANMAVLDALKQSAETGTWVPVRLE</sequence>
<dbReference type="HOGENOM" id="CLU_023194_5_0_12"/>
<dbReference type="eggNOG" id="COG0673">
    <property type="taxonomic scope" value="Bacteria"/>
</dbReference>
<dbReference type="GO" id="GO:0016491">
    <property type="term" value="F:oxidoreductase activity"/>
    <property type="evidence" value="ECO:0007669"/>
    <property type="project" value="UniProtKB-KW"/>
</dbReference>
<dbReference type="AlphaFoldDB" id="F8EYL7"/>
<dbReference type="SUPFAM" id="SSF55347">
    <property type="entry name" value="Glyceraldehyde-3-phosphate dehydrogenase-like, C-terminal domain"/>
    <property type="match status" value="1"/>
</dbReference>
<dbReference type="KEGG" id="scd:Spica_0430"/>
<dbReference type="GO" id="GO:0000166">
    <property type="term" value="F:nucleotide binding"/>
    <property type="evidence" value="ECO:0007669"/>
    <property type="project" value="InterPro"/>
</dbReference>
<dbReference type="STRING" id="744872.Spica_0430"/>
<protein>
    <submittedName>
        <fullName evidence="5">Oxidoreductase domain protein</fullName>
    </submittedName>
</protein>
<dbReference type="EMBL" id="CP002868">
    <property type="protein sequence ID" value="AEJ18594.1"/>
    <property type="molecule type" value="Genomic_DNA"/>
</dbReference>
<name>F8EYL7_GRAC1</name>
<gene>
    <name evidence="5" type="ordered locus">Spica_0430</name>
</gene>
<dbReference type="PANTHER" id="PTHR22604">
    <property type="entry name" value="OXIDOREDUCTASES"/>
    <property type="match status" value="1"/>
</dbReference>
<dbReference type="PANTHER" id="PTHR22604:SF105">
    <property type="entry name" value="TRANS-1,2-DIHYDROBENZENE-1,2-DIOL DEHYDROGENASE"/>
    <property type="match status" value="1"/>
</dbReference>
<dbReference type="OrthoDB" id="9783105at2"/>
<keyword evidence="2" id="KW-0560">Oxidoreductase</keyword>
<dbReference type="Gene3D" id="3.30.360.10">
    <property type="entry name" value="Dihydrodipicolinate Reductase, domain 2"/>
    <property type="match status" value="1"/>
</dbReference>
<dbReference type="Pfam" id="PF22725">
    <property type="entry name" value="GFO_IDH_MocA_C3"/>
    <property type="match status" value="1"/>
</dbReference>
<feature type="domain" description="Gfo/Idh/MocA-like oxidoreductase N-terminal" evidence="3">
    <location>
        <begin position="5"/>
        <end position="123"/>
    </location>
</feature>
<proteinExistence type="inferred from homology"/>
<evidence type="ECO:0000259" key="3">
    <source>
        <dbReference type="Pfam" id="PF01408"/>
    </source>
</evidence>
<dbReference type="Pfam" id="PF01408">
    <property type="entry name" value="GFO_IDH_MocA"/>
    <property type="match status" value="1"/>
</dbReference>
<evidence type="ECO:0000259" key="4">
    <source>
        <dbReference type="Pfam" id="PF22725"/>
    </source>
</evidence>
<dbReference type="InterPro" id="IPR000683">
    <property type="entry name" value="Gfo/Idh/MocA-like_OxRdtase_N"/>
</dbReference>
<evidence type="ECO:0000256" key="2">
    <source>
        <dbReference type="ARBA" id="ARBA00023002"/>
    </source>
</evidence>
<dbReference type="SUPFAM" id="SSF51735">
    <property type="entry name" value="NAD(P)-binding Rossmann-fold domains"/>
    <property type="match status" value="1"/>
</dbReference>
<evidence type="ECO:0000313" key="5">
    <source>
        <dbReference type="EMBL" id="AEJ18594.1"/>
    </source>
</evidence>
<dbReference type="Gene3D" id="3.40.50.720">
    <property type="entry name" value="NAD(P)-binding Rossmann-like Domain"/>
    <property type="match status" value="1"/>
</dbReference>
<dbReference type="InterPro" id="IPR050984">
    <property type="entry name" value="Gfo/Idh/MocA_domain"/>
</dbReference>